<protein>
    <submittedName>
        <fullName evidence="1">Uncharacterized protein</fullName>
    </submittedName>
</protein>
<reference evidence="1" key="1">
    <citation type="submission" date="2023-06" db="EMBL/GenBank/DDBJ databases">
        <title>Genomic analysis of the entomopathogenic nematode Steinernema hermaphroditum.</title>
        <authorList>
            <person name="Schwarz E.M."/>
            <person name="Heppert J.K."/>
            <person name="Baniya A."/>
            <person name="Schwartz H.T."/>
            <person name="Tan C.-H."/>
            <person name="Antoshechkin I."/>
            <person name="Sternberg P.W."/>
            <person name="Goodrich-Blair H."/>
            <person name="Dillman A.R."/>
        </authorList>
    </citation>
    <scope>NUCLEOTIDE SEQUENCE</scope>
    <source>
        <strain evidence="1">PS9179</strain>
        <tissue evidence="1">Whole animal</tissue>
    </source>
</reference>
<sequence>MLIYAVVGHELDTVVYLISSLIMSTLLRSGNAVAKLVVGFHATGVGAPAAAGVTKIKPLTDTVSKFATVDTLQKSMKLVTSQPRAAKGINVTSRFAQV</sequence>
<evidence type="ECO:0000313" key="1">
    <source>
        <dbReference type="EMBL" id="KAK0400102.1"/>
    </source>
</evidence>
<proteinExistence type="predicted"/>
<accession>A0AA39H6F1</accession>
<name>A0AA39H6F1_9BILA</name>
<gene>
    <name evidence="1" type="ORF">QR680_003358</name>
</gene>
<dbReference type="EMBL" id="JAUCMV010000005">
    <property type="protein sequence ID" value="KAK0400102.1"/>
    <property type="molecule type" value="Genomic_DNA"/>
</dbReference>
<evidence type="ECO:0000313" key="2">
    <source>
        <dbReference type="Proteomes" id="UP001175271"/>
    </source>
</evidence>
<comment type="caution">
    <text evidence="1">The sequence shown here is derived from an EMBL/GenBank/DDBJ whole genome shotgun (WGS) entry which is preliminary data.</text>
</comment>
<dbReference type="AlphaFoldDB" id="A0AA39H6F1"/>
<dbReference type="Proteomes" id="UP001175271">
    <property type="component" value="Unassembled WGS sequence"/>
</dbReference>
<organism evidence="1 2">
    <name type="scientific">Steinernema hermaphroditum</name>
    <dbReference type="NCBI Taxonomy" id="289476"/>
    <lineage>
        <taxon>Eukaryota</taxon>
        <taxon>Metazoa</taxon>
        <taxon>Ecdysozoa</taxon>
        <taxon>Nematoda</taxon>
        <taxon>Chromadorea</taxon>
        <taxon>Rhabditida</taxon>
        <taxon>Tylenchina</taxon>
        <taxon>Panagrolaimomorpha</taxon>
        <taxon>Strongyloidoidea</taxon>
        <taxon>Steinernematidae</taxon>
        <taxon>Steinernema</taxon>
    </lineage>
</organism>
<keyword evidence="2" id="KW-1185">Reference proteome</keyword>